<evidence type="ECO:0000256" key="1">
    <source>
        <dbReference type="ARBA" id="ARBA00004613"/>
    </source>
</evidence>
<feature type="domain" description="NodB homology" evidence="4">
    <location>
        <begin position="96"/>
        <end position="300"/>
    </location>
</feature>
<reference evidence="6" key="1">
    <citation type="journal article" date="2019" name="Int. J. Syst. Evol. Microbiol.">
        <title>The Global Catalogue of Microorganisms (GCM) 10K type strain sequencing project: providing services to taxonomists for standard genome sequencing and annotation.</title>
        <authorList>
            <consortium name="The Broad Institute Genomics Platform"/>
            <consortium name="The Broad Institute Genome Sequencing Center for Infectious Disease"/>
            <person name="Wu L."/>
            <person name="Ma J."/>
        </authorList>
    </citation>
    <scope>NUCLEOTIDE SEQUENCE [LARGE SCALE GENOMIC DNA]</scope>
    <source>
        <strain evidence="6">NBRC 100033</strain>
    </source>
</reference>
<dbReference type="InterPro" id="IPR011330">
    <property type="entry name" value="Glyco_hydro/deAcase_b/a-brl"/>
</dbReference>
<evidence type="ECO:0000256" key="3">
    <source>
        <dbReference type="SAM" id="SignalP"/>
    </source>
</evidence>
<keyword evidence="6" id="KW-1185">Reference proteome</keyword>
<feature type="signal peptide" evidence="3">
    <location>
        <begin position="1"/>
        <end position="26"/>
    </location>
</feature>
<dbReference type="Gene3D" id="3.20.20.370">
    <property type="entry name" value="Glycoside hydrolase/deacetylase"/>
    <property type="match status" value="1"/>
</dbReference>
<sequence length="372" mass="42424">MLEYLTMLLKKLLPLLLILGSLTALAKADEQETPVAYYHASVLMYHHISTSTPPSTSTSPADFIQHLDMLEKDGFEVWPIDRVARQIKRRRPMPDKVAVITFDDGYISVYKEALPILKERELPFTIFVNADPINEKRPLYMSWAELKEAQEAGGIIANHTLSHTHLIRKLDDETEEAWLKRVEHEIAANQQEIIKHLGSAPKIFAYPYGEYNPEIQKLVQKMGYIAFGQHSGAASPYTNITSLPRYAANGTSANPTSLRTKLHALPFPVVNEEPVTAVLDGSNRRPSLKLTVMPGEYRIKQFRCYGPNAELLQVSRKTLADGNLEINVTSDKDLHTGRPRYNCTAPHKTQNRYFWFTRQWLMPQANGDWYNY</sequence>
<dbReference type="InterPro" id="IPR051398">
    <property type="entry name" value="Polysacch_Deacetylase"/>
</dbReference>
<evidence type="ECO:0000259" key="4">
    <source>
        <dbReference type="PROSITE" id="PS51677"/>
    </source>
</evidence>
<organism evidence="5 6">
    <name type="scientific">Marinospirillum insulare</name>
    <dbReference type="NCBI Taxonomy" id="217169"/>
    <lineage>
        <taxon>Bacteria</taxon>
        <taxon>Pseudomonadati</taxon>
        <taxon>Pseudomonadota</taxon>
        <taxon>Gammaproteobacteria</taxon>
        <taxon>Oceanospirillales</taxon>
        <taxon>Oceanospirillaceae</taxon>
        <taxon>Marinospirillum</taxon>
    </lineage>
</organism>
<dbReference type="CDD" id="cd10973">
    <property type="entry name" value="CE4_DAC_u4_5s"/>
    <property type="match status" value="1"/>
</dbReference>
<protein>
    <submittedName>
        <fullName evidence="5">Polysaccharide deacetylase</fullName>
    </submittedName>
</protein>
<dbReference type="PANTHER" id="PTHR34216:SF3">
    <property type="entry name" value="POLY-BETA-1,6-N-ACETYL-D-GLUCOSAMINE N-DEACETYLASE"/>
    <property type="match status" value="1"/>
</dbReference>
<accession>A0ABQ5ZS64</accession>
<gene>
    <name evidence="5" type="ORF">GCM10007878_04150</name>
</gene>
<evidence type="ECO:0000313" key="6">
    <source>
        <dbReference type="Proteomes" id="UP001156682"/>
    </source>
</evidence>
<dbReference type="PANTHER" id="PTHR34216">
    <property type="match status" value="1"/>
</dbReference>
<evidence type="ECO:0000256" key="2">
    <source>
        <dbReference type="ARBA" id="ARBA00022729"/>
    </source>
</evidence>
<evidence type="ECO:0000313" key="5">
    <source>
        <dbReference type="EMBL" id="GLR62980.1"/>
    </source>
</evidence>
<comment type="subcellular location">
    <subcellularLocation>
        <location evidence="1">Secreted</location>
    </subcellularLocation>
</comment>
<comment type="caution">
    <text evidence="5">The sequence shown here is derived from an EMBL/GenBank/DDBJ whole genome shotgun (WGS) entry which is preliminary data.</text>
</comment>
<dbReference type="InterPro" id="IPR002509">
    <property type="entry name" value="NODB_dom"/>
</dbReference>
<dbReference type="Proteomes" id="UP001156682">
    <property type="component" value="Unassembled WGS sequence"/>
</dbReference>
<dbReference type="SUPFAM" id="SSF88713">
    <property type="entry name" value="Glycoside hydrolase/deacetylase"/>
    <property type="match status" value="1"/>
</dbReference>
<keyword evidence="2 3" id="KW-0732">Signal</keyword>
<proteinExistence type="predicted"/>
<dbReference type="EMBL" id="BSOR01000008">
    <property type="protein sequence ID" value="GLR62980.1"/>
    <property type="molecule type" value="Genomic_DNA"/>
</dbReference>
<name>A0ABQ5ZS64_9GAMM</name>
<dbReference type="Pfam" id="PF01522">
    <property type="entry name" value="Polysacc_deac_1"/>
    <property type="match status" value="1"/>
</dbReference>
<dbReference type="PROSITE" id="PS51677">
    <property type="entry name" value="NODB"/>
    <property type="match status" value="1"/>
</dbReference>
<feature type="chain" id="PRO_5045237888" evidence="3">
    <location>
        <begin position="27"/>
        <end position="372"/>
    </location>
</feature>